<proteinExistence type="predicted"/>
<dbReference type="RefSeq" id="WP_005189405.1">
    <property type="nucleotide sequence ID" value="NZ_CP045804.1"/>
</dbReference>
<protein>
    <submittedName>
        <fullName evidence="1">Uncharacterized protein</fullName>
    </submittedName>
</protein>
<reference evidence="1" key="1">
    <citation type="journal article" date="2021" name="Nat. Microbiol.">
        <title>Cocultivation of an ultrasmall environmental parasitic bacterium with lytic ability against bacteria associated with wastewater foams.</title>
        <authorList>
            <person name="Batinovic S."/>
            <person name="Rose J.J.A."/>
            <person name="Ratcliffe J."/>
            <person name="Seviour R.J."/>
            <person name="Petrovski S."/>
        </authorList>
    </citation>
    <scope>NUCLEOTIDE SEQUENCE</scope>
    <source>
        <strain evidence="1">CON44</strain>
    </source>
</reference>
<organism evidence="1">
    <name type="scientific">Gordonia amarae</name>
    <dbReference type="NCBI Taxonomy" id="36821"/>
    <lineage>
        <taxon>Bacteria</taxon>
        <taxon>Bacillati</taxon>
        <taxon>Actinomycetota</taxon>
        <taxon>Actinomycetes</taxon>
        <taxon>Mycobacteriales</taxon>
        <taxon>Gordoniaceae</taxon>
        <taxon>Gordonia</taxon>
    </lineage>
</organism>
<dbReference type="AlphaFoldDB" id="A0A857M8P2"/>
<dbReference type="EMBL" id="CP045810">
    <property type="protein sequence ID" value="QHN38753.1"/>
    <property type="molecule type" value="Genomic_DNA"/>
</dbReference>
<accession>A0A857M8P2</accession>
<name>A0A857M8P2_9ACTN</name>
<sequence>MTVVANNKHAKKKNHYIDNGWPVDDEGGHQHAVSEFAASVPGALSPFGDVTFPLPAENLSFVQSHTVVNR</sequence>
<gene>
    <name evidence="1" type="ORF">GII30_05805</name>
</gene>
<evidence type="ECO:0000313" key="1">
    <source>
        <dbReference type="EMBL" id="QHN38753.1"/>
    </source>
</evidence>